<dbReference type="Proteomes" id="UP000199473">
    <property type="component" value="Unassembled WGS sequence"/>
</dbReference>
<reference evidence="3 4" key="1">
    <citation type="submission" date="2016-10" db="EMBL/GenBank/DDBJ databases">
        <authorList>
            <person name="de Groot N.N."/>
        </authorList>
    </citation>
    <scope>NUCLEOTIDE SEQUENCE [LARGE SCALE GENOMIC DNA]</scope>
    <source>
        <strain evidence="3 4">DSM 19981</strain>
    </source>
</reference>
<evidence type="ECO:0000313" key="4">
    <source>
        <dbReference type="Proteomes" id="UP000199473"/>
    </source>
</evidence>
<dbReference type="STRING" id="1123062.SAMN02745775_102380"/>
<evidence type="ECO:0000313" key="3">
    <source>
        <dbReference type="EMBL" id="SFK41591.1"/>
    </source>
</evidence>
<dbReference type="EMBL" id="FOSQ01000002">
    <property type="protein sequence ID" value="SFK41591.1"/>
    <property type="molecule type" value="Genomic_DNA"/>
</dbReference>
<sequence>MPLVPSRRAVLGRRATFLLPALLASPAIAADLPRRVPPGTRLVAADQNQALQTMMQASGEHGRLAATVNYANFLGGPAILEAFRAGALDLGIVGNTPPIQAHAAGERIPIIAARTSTEPDYKFAVRPGLTVATLKDFAGKRIAYAEGTGRQPFVLRALQLAGLTRRDVRLVPLRVSDFPDAVRGGQVDLAPLNEPHFSRYLAQWADRGASALPADQHADLPRRLSYLYASGRALDDSAKAAALRDFVIRWIAASRWSKARPEEWVQAYYVRLQNLRPEDGRAIEASEGEYRFPALSTLIAPHQSTIDLIHAAGDIPRRLDAREEFDLRFDAVIAEHAA</sequence>
<organism evidence="3 4">
    <name type="scientific">Falsiroseomonas stagni DSM 19981</name>
    <dbReference type="NCBI Taxonomy" id="1123062"/>
    <lineage>
        <taxon>Bacteria</taxon>
        <taxon>Pseudomonadati</taxon>
        <taxon>Pseudomonadota</taxon>
        <taxon>Alphaproteobacteria</taxon>
        <taxon>Acetobacterales</taxon>
        <taxon>Roseomonadaceae</taxon>
        <taxon>Falsiroseomonas</taxon>
    </lineage>
</organism>
<dbReference type="Gene3D" id="3.40.190.10">
    <property type="entry name" value="Periplasmic binding protein-like II"/>
    <property type="match status" value="2"/>
</dbReference>
<dbReference type="Pfam" id="PF09084">
    <property type="entry name" value="NMT1"/>
    <property type="match status" value="1"/>
</dbReference>
<dbReference type="InterPro" id="IPR015168">
    <property type="entry name" value="SsuA/THI5"/>
</dbReference>
<proteinExistence type="predicted"/>
<keyword evidence="4" id="KW-1185">Reference proteome</keyword>
<protein>
    <submittedName>
        <fullName evidence="3">Sulfonate transport system substrate-binding protein</fullName>
    </submittedName>
</protein>
<gene>
    <name evidence="3" type="ORF">SAMN02745775_102380</name>
</gene>
<feature type="domain" description="SsuA/THI5-like" evidence="2">
    <location>
        <begin position="81"/>
        <end position="191"/>
    </location>
</feature>
<keyword evidence="1" id="KW-0732">Signal</keyword>
<evidence type="ECO:0000259" key="2">
    <source>
        <dbReference type="Pfam" id="PF09084"/>
    </source>
</evidence>
<dbReference type="AlphaFoldDB" id="A0A1I3ZCY8"/>
<accession>A0A1I3ZCY8</accession>
<dbReference type="PANTHER" id="PTHR30024">
    <property type="entry name" value="ALIPHATIC SULFONATES-BINDING PROTEIN-RELATED"/>
    <property type="match status" value="1"/>
</dbReference>
<dbReference type="PANTHER" id="PTHR30024:SF48">
    <property type="entry name" value="ABC TRANSPORTER SUBSTRATE-BINDING PROTEIN"/>
    <property type="match status" value="1"/>
</dbReference>
<dbReference type="RefSeq" id="WP_092958422.1">
    <property type="nucleotide sequence ID" value="NZ_FOSQ01000002.1"/>
</dbReference>
<dbReference type="SUPFAM" id="SSF53850">
    <property type="entry name" value="Periplasmic binding protein-like II"/>
    <property type="match status" value="1"/>
</dbReference>
<name>A0A1I3ZCY8_9PROT</name>
<dbReference type="OrthoDB" id="7374754at2"/>
<feature type="chain" id="PRO_5011676187" evidence="1">
    <location>
        <begin position="30"/>
        <end position="338"/>
    </location>
</feature>
<feature type="signal peptide" evidence="1">
    <location>
        <begin position="1"/>
        <end position="29"/>
    </location>
</feature>
<evidence type="ECO:0000256" key="1">
    <source>
        <dbReference type="SAM" id="SignalP"/>
    </source>
</evidence>